<dbReference type="InterPro" id="IPR012677">
    <property type="entry name" value="Nucleotide-bd_a/b_plait_sf"/>
</dbReference>
<keyword evidence="13" id="KW-1185">Reference proteome</keyword>
<feature type="compositionally biased region" description="Pro residues" evidence="10">
    <location>
        <begin position="77"/>
        <end position="87"/>
    </location>
</feature>
<evidence type="ECO:0000256" key="2">
    <source>
        <dbReference type="ARBA" id="ARBA00004496"/>
    </source>
</evidence>
<feature type="coiled-coil region" evidence="9">
    <location>
        <begin position="169"/>
        <end position="206"/>
    </location>
</feature>
<keyword evidence="7" id="KW-0539">Nucleus</keyword>
<keyword evidence="4" id="KW-0507">mRNA processing</keyword>
<sequence>MAAAAAAAAAAGAAGGRGSGPGRRRHLVPGAGGEAGEGAPGGAGDYGNGLESEELEPEELLLEPEPEPEPEEEPPRPRAPPGAPGPGPGSGAPGSQEEEEEPGLVEGDPGDGAIEDPVREGGRAIRPAADWPGHGRPRARASGRQAGGGVGRGITWLGPSRAGMGPRSLQGGRLELEAIKARVREMEEEAEKLKELQNEVEKQMNMSPPPGNAGPVIMSIEEKMEADARSIYVGNVDYGATAEELEAHFHGCGSVNRVTILCDKFSGHPKGFAYIEFSDKESVRTSLALDESLFRGRQIKVIPKRTNRPGISTTDRGFPRARYRARTTNYNSSRSRFYSGFNSRPRGRVYRGRARATSWYSPY</sequence>
<evidence type="ECO:0000256" key="3">
    <source>
        <dbReference type="ARBA" id="ARBA00022490"/>
    </source>
</evidence>
<comment type="caution">
    <text evidence="12">The sequence shown here is derived from an EMBL/GenBank/DDBJ whole genome shotgun (WGS) entry which is preliminary data.</text>
</comment>
<evidence type="ECO:0000256" key="8">
    <source>
        <dbReference type="PROSITE-ProRule" id="PRU00176"/>
    </source>
</evidence>
<comment type="subcellular location">
    <subcellularLocation>
        <location evidence="2">Cytoplasm</location>
    </subcellularLocation>
    <subcellularLocation>
        <location evidence="1">Nucleus</location>
    </subcellularLocation>
</comment>
<evidence type="ECO:0000256" key="9">
    <source>
        <dbReference type="SAM" id="Coils"/>
    </source>
</evidence>
<dbReference type="Pfam" id="PF00076">
    <property type="entry name" value="RRM_1"/>
    <property type="match status" value="1"/>
</dbReference>
<feature type="region of interest" description="Disordered" evidence="10">
    <location>
        <begin position="1"/>
        <end position="169"/>
    </location>
</feature>
<proteinExistence type="predicted"/>
<evidence type="ECO:0000256" key="7">
    <source>
        <dbReference type="ARBA" id="ARBA00023242"/>
    </source>
</evidence>
<dbReference type="Gene3D" id="3.30.70.330">
    <property type="match status" value="1"/>
</dbReference>
<gene>
    <name evidence="12" type="primary">PABPN1_1</name>
    <name evidence="12" type="ORF">P7K49_017830</name>
</gene>
<keyword evidence="5 8" id="KW-0694">RNA-binding</keyword>
<dbReference type="EMBL" id="JASSZA010000008">
    <property type="protein sequence ID" value="KAK2103974.1"/>
    <property type="molecule type" value="Genomic_DNA"/>
</dbReference>
<protein>
    <submittedName>
        <fullName evidence="12">Polyadenylate-binding protein 2</fullName>
    </submittedName>
</protein>
<evidence type="ECO:0000313" key="12">
    <source>
        <dbReference type="EMBL" id="KAK2103974.1"/>
    </source>
</evidence>
<dbReference type="InterPro" id="IPR000504">
    <property type="entry name" value="RRM_dom"/>
</dbReference>
<evidence type="ECO:0000256" key="6">
    <source>
        <dbReference type="ARBA" id="ARBA00023054"/>
    </source>
</evidence>
<name>A0ABQ9V4R2_SAGOE</name>
<evidence type="ECO:0000256" key="4">
    <source>
        <dbReference type="ARBA" id="ARBA00022664"/>
    </source>
</evidence>
<dbReference type="CDD" id="cd12550">
    <property type="entry name" value="RRM_II_PABPN1"/>
    <property type="match status" value="1"/>
</dbReference>
<evidence type="ECO:0000313" key="13">
    <source>
        <dbReference type="Proteomes" id="UP001266305"/>
    </source>
</evidence>
<evidence type="ECO:0000256" key="5">
    <source>
        <dbReference type="ARBA" id="ARBA00022884"/>
    </source>
</evidence>
<keyword evidence="6 9" id="KW-0175">Coiled coil</keyword>
<reference evidence="12 13" key="1">
    <citation type="submission" date="2023-05" db="EMBL/GenBank/DDBJ databases">
        <title>B98-5 Cell Line De Novo Hybrid Assembly: An Optical Mapping Approach.</title>
        <authorList>
            <person name="Kananen K."/>
            <person name="Auerbach J.A."/>
            <person name="Kautto E."/>
            <person name="Blachly J.S."/>
        </authorList>
    </citation>
    <scope>NUCLEOTIDE SEQUENCE [LARGE SCALE GENOMIC DNA]</scope>
    <source>
        <strain evidence="12">B95-8</strain>
        <tissue evidence="12">Cell line</tissue>
    </source>
</reference>
<dbReference type="SUPFAM" id="SSF54928">
    <property type="entry name" value="RNA-binding domain, RBD"/>
    <property type="match status" value="1"/>
</dbReference>
<dbReference type="PROSITE" id="PS50102">
    <property type="entry name" value="RRM"/>
    <property type="match status" value="1"/>
</dbReference>
<feature type="compositionally biased region" description="Acidic residues" evidence="10">
    <location>
        <begin position="51"/>
        <end position="72"/>
    </location>
</feature>
<dbReference type="Proteomes" id="UP001266305">
    <property type="component" value="Unassembled WGS sequence"/>
</dbReference>
<evidence type="ECO:0000256" key="1">
    <source>
        <dbReference type="ARBA" id="ARBA00004123"/>
    </source>
</evidence>
<dbReference type="SMART" id="SM00360">
    <property type="entry name" value="RRM"/>
    <property type="match status" value="1"/>
</dbReference>
<evidence type="ECO:0000259" key="11">
    <source>
        <dbReference type="PROSITE" id="PS50102"/>
    </source>
</evidence>
<keyword evidence="3" id="KW-0963">Cytoplasm</keyword>
<dbReference type="PANTHER" id="PTHR23236">
    <property type="entry name" value="EUKARYOTIC TRANSLATION INITIATION FACTOR 4B/4H"/>
    <property type="match status" value="1"/>
</dbReference>
<feature type="domain" description="RRM" evidence="11">
    <location>
        <begin position="229"/>
        <end position="306"/>
    </location>
</feature>
<feature type="compositionally biased region" description="Gly residues" evidence="10">
    <location>
        <begin position="30"/>
        <end position="47"/>
    </location>
</feature>
<feature type="compositionally biased region" description="Low complexity" evidence="10">
    <location>
        <begin position="1"/>
        <end position="12"/>
    </location>
</feature>
<organism evidence="12 13">
    <name type="scientific">Saguinus oedipus</name>
    <name type="common">Cotton-top tamarin</name>
    <name type="synonym">Oedipomidas oedipus</name>
    <dbReference type="NCBI Taxonomy" id="9490"/>
    <lineage>
        <taxon>Eukaryota</taxon>
        <taxon>Metazoa</taxon>
        <taxon>Chordata</taxon>
        <taxon>Craniata</taxon>
        <taxon>Vertebrata</taxon>
        <taxon>Euteleostomi</taxon>
        <taxon>Mammalia</taxon>
        <taxon>Eutheria</taxon>
        <taxon>Euarchontoglires</taxon>
        <taxon>Primates</taxon>
        <taxon>Haplorrhini</taxon>
        <taxon>Platyrrhini</taxon>
        <taxon>Cebidae</taxon>
        <taxon>Callitrichinae</taxon>
        <taxon>Saguinus</taxon>
    </lineage>
</organism>
<evidence type="ECO:0000256" key="10">
    <source>
        <dbReference type="SAM" id="MobiDB-lite"/>
    </source>
</evidence>
<accession>A0ABQ9V4R2</accession>
<dbReference type="PANTHER" id="PTHR23236:SF16">
    <property type="entry name" value="POLYADENYLATE-BINDING PROTEIN 2"/>
    <property type="match status" value="1"/>
</dbReference>
<dbReference type="InterPro" id="IPR035979">
    <property type="entry name" value="RBD_domain_sf"/>
</dbReference>